<keyword evidence="2" id="KW-1185">Reference proteome</keyword>
<comment type="caution">
    <text evidence="1">The sequence shown here is derived from an EMBL/GenBank/DDBJ whole genome shotgun (WGS) entry which is preliminary data.</text>
</comment>
<dbReference type="AlphaFoldDB" id="A0AAW0K974"/>
<evidence type="ECO:0000313" key="2">
    <source>
        <dbReference type="Proteomes" id="UP000237347"/>
    </source>
</evidence>
<accession>A0AAW0K974</accession>
<proteinExistence type="predicted"/>
<protein>
    <submittedName>
        <fullName evidence="1">Uncharacterized protein</fullName>
    </submittedName>
</protein>
<organism evidence="1 2">
    <name type="scientific">Quercus suber</name>
    <name type="common">Cork oak</name>
    <dbReference type="NCBI Taxonomy" id="58331"/>
    <lineage>
        <taxon>Eukaryota</taxon>
        <taxon>Viridiplantae</taxon>
        <taxon>Streptophyta</taxon>
        <taxon>Embryophyta</taxon>
        <taxon>Tracheophyta</taxon>
        <taxon>Spermatophyta</taxon>
        <taxon>Magnoliopsida</taxon>
        <taxon>eudicotyledons</taxon>
        <taxon>Gunneridae</taxon>
        <taxon>Pentapetalae</taxon>
        <taxon>rosids</taxon>
        <taxon>fabids</taxon>
        <taxon>Fagales</taxon>
        <taxon>Fagaceae</taxon>
        <taxon>Quercus</taxon>
    </lineage>
</organism>
<gene>
    <name evidence="1" type="ORF">CFP56_023483</name>
</gene>
<reference evidence="1 2" key="1">
    <citation type="journal article" date="2018" name="Sci. Data">
        <title>The draft genome sequence of cork oak.</title>
        <authorList>
            <person name="Ramos A.M."/>
            <person name="Usie A."/>
            <person name="Barbosa P."/>
            <person name="Barros P.M."/>
            <person name="Capote T."/>
            <person name="Chaves I."/>
            <person name="Simoes F."/>
            <person name="Abreu I."/>
            <person name="Carrasquinho I."/>
            <person name="Faro C."/>
            <person name="Guimaraes J.B."/>
            <person name="Mendonca D."/>
            <person name="Nobrega F."/>
            <person name="Rodrigues L."/>
            <person name="Saibo N.J.M."/>
            <person name="Varela M.C."/>
            <person name="Egas C."/>
            <person name="Matos J."/>
            <person name="Miguel C.M."/>
            <person name="Oliveira M.M."/>
            <person name="Ricardo C.P."/>
            <person name="Goncalves S."/>
        </authorList>
    </citation>
    <scope>NUCLEOTIDE SEQUENCE [LARGE SCALE GENOMIC DNA]</scope>
    <source>
        <strain evidence="2">cv. HL8</strain>
    </source>
</reference>
<dbReference type="Proteomes" id="UP000237347">
    <property type="component" value="Unassembled WGS sequence"/>
</dbReference>
<name>A0AAW0K974_QUESU</name>
<dbReference type="EMBL" id="PKMF04000371">
    <property type="protein sequence ID" value="KAK7835468.1"/>
    <property type="molecule type" value="Genomic_DNA"/>
</dbReference>
<evidence type="ECO:0000313" key="1">
    <source>
        <dbReference type="EMBL" id="KAK7835468.1"/>
    </source>
</evidence>
<sequence>MSLLLSLVGCVVWIIG</sequence>